<feature type="region of interest" description="Disordered" evidence="1">
    <location>
        <begin position="120"/>
        <end position="165"/>
    </location>
</feature>
<evidence type="ECO:0000256" key="1">
    <source>
        <dbReference type="SAM" id="MobiDB-lite"/>
    </source>
</evidence>
<reference evidence="3" key="1">
    <citation type="submission" date="2018-05" db="EMBL/GenBank/DDBJ databases">
        <title>Draft genome of Mucuna pruriens seed.</title>
        <authorList>
            <person name="Nnadi N.E."/>
            <person name="Vos R."/>
            <person name="Hasami M.H."/>
            <person name="Devisetty U.K."/>
            <person name="Aguiy J.C."/>
        </authorList>
    </citation>
    <scope>NUCLEOTIDE SEQUENCE [LARGE SCALE GENOMIC DNA]</scope>
    <source>
        <strain evidence="3">JCA_2017</strain>
    </source>
</reference>
<name>A0A371GQ31_MUCPR</name>
<feature type="domain" description="Retroviral polymerase SH3-like" evidence="2">
    <location>
        <begin position="31"/>
        <end position="86"/>
    </location>
</feature>
<proteinExistence type="predicted"/>
<evidence type="ECO:0000313" key="3">
    <source>
        <dbReference type="EMBL" id="RDX92614.1"/>
    </source>
</evidence>
<gene>
    <name evidence="3" type="ORF">CR513_25229</name>
</gene>
<dbReference type="AlphaFoldDB" id="A0A371GQ31"/>
<dbReference type="Proteomes" id="UP000257109">
    <property type="component" value="Unassembled WGS sequence"/>
</dbReference>
<protein>
    <recommendedName>
        <fullName evidence="2">Retroviral polymerase SH3-like domain-containing protein</fullName>
    </recommendedName>
</protein>
<accession>A0A371GQ31</accession>
<evidence type="ECO:0000259" key="2">
    <source>
        <dbReference type="Pfam" id="PF25597"/>
    </source>
</evidence>
<organism evidence="3 4">
    <name type="scientific">Mucuna pruriens</name>
    <name type="common">Velvet bean</name>
    <name type="synonym">Dolichos pruriens</name>
    <dbReference type="NCBI Taxonomy" id="157652"/>
    <lineage>
        <taxon>Eukaryota</taxon>
        <taxon>Viridiplantae</taxon>
        <taxon>Streptophyta</taxon>
        <taxon>Embryophyta</taxon>
        <taxon>Tracheophyta</taxon>
        <taxon>Spermatophyta</taxon>
        <taxon>Magnoliopsida</taxon>
        <taxon>eudicotyledons</taxon>
        <taxon>Gunneridae</taxon>
        <taxon>Pentapetalae</taxon>
        <taxon>rosids</taxon>
        <taxon>fabids</taxon>
        <taxon>Fabales</taxon>
        <taxon>Fabaceae</taxon>
        <taxon>Papilionoideae</taxon>
        <taxon>50 kb inversion clade</taxon>
        <taxon>NPAAA clade</taxon>
        <taxon>indigoferoid/millettioid clade</taxon>
        <taxon>Phaseoleae</taxon>
        <taxon>Mucuna</taxon>
    </lineage>
</organism>
<sequence length="165" mass="18502">MPSTSLENQIPYSILFPKDKMYHVPPKVFGCVCFVHDVFSGRDKLSVRAIKCVFLGYSRLQKWYKYYSPSIKRHYMSTDSSSLETHNQYILQPSSSIHSQAELSPPSMSTCQSRTQEMGTPVCEDSLDSCPLSSTDPTSDPLPFSPSHDKGTDSSGAKQRCRTAF</sequence>
<dbReference type="OrthoDB" id="1749397at2759"/>
<dbReference type="EMBL" id="QJKJ01004827">
    <property type="protein sequence ID" value="RDX92614.1"/>
    <property type="molecule type" value="Genomic_DNA"/>
</dbReference>
<dbReference type="InterPro" id="IPR057670">
    <property type="entry name" value="SH3_retrovirus"/>
</dbReference>
<keyword evidence="4" id="KW-1185">Reference proteome</keyword>
<dbReference type="Pfam" id="PF25597">
    <property type="entry name" value="SH3_retrovirus"/>
    <property type="match status" value="1"/>
</dbReference>
<comment type="caution">
    <text evidence="3">The sequence shown here is derived from an EMBL/GenBank/DDBJ whole genome shotgun (WGS) entry which is preliminary data.</text>
</comment>
<evidence type="ECO:0000313" key="4">
    <source>
        <dbReference type="Proteomes" id="UP000257109"/>
    </source>
</evidence>
<feature type="non-terminal residue" evidence="3">
    <location>
        <position position="1"/>
    </location>
</feature>